<evidence type="ECO:0000313" key="9">
    <source>
        <dbReference type="EMBL" id="THF97114.1"/>
    </source>
</evidence>
<reference evidence="9 10" key="1">
    <citation type="journal article" date="2018" name="Proc. Natl. Acad. Sci. U.S.A.">
        <title>Draft genome sequence of Camellia sinensis var. sinensis provides insights into the evolution of the tea genome and tea quality.</title>
        <authorList>
            <person name="Wei C."/>
            <person name="Yang H."/>
            <person name="Wang S."/>
            <person name="Zhao J."/>
            <person name="Liu C."/>
            <person name="Gao L."/>
            <person name="Xia E."/>
            <person name="Lu Y."/>
            <person name="Tai Y."/>
            <person name="She G."/>
            <person name="Sun J."/>
            <person name="Cao H."/>
            <person name="Tong W."/>
            <person name="Gao Q."/>
            <person name="Li Y."/>
            <person name="Deng W."/>
            <person name="Jiang X."/>
            <person name="Wang W."/>
            <person name="Chen Q."/>
            <person name="Zhang S."/>
            <person name="Li H."/>
            <person name="Wu J."/>
            <person name="Wang P."/>
            <person name="Li P."/>
            <person name="Shi C."/>
            <person name="Zheng F."/>
            <person name="Jian J."/>
            <person name="Huang B."/>
            <person name="Shan D."/>
            <person name="Shi M."/>
            <person name="Fang C."/>
            <person name="Yue Y."/>
            <person name="Li F."/>
            <person name="Li D."/>
            <person name="Wei S."/>
            <person name="Han B."/>
            <person name="Jiang C."/>
            <person name="Yin Y."/>
            <person name="Xia T."/>
            <person name="Zhang Z."/>
            <person name="Bennetzen J.L."/>
            <person name="Zhao S."/>
            <person name="Wan X."/>
        </authorList>
    </citation>
    <scope>NUCLEOTIDE SEQUENCE [LARGE SCALE GENOMIC DNA]</scope>
    <source>
        <strain evidence="10">cv. Shuchazao</strain>
        <tissue evidence="9">Leaf</tissue>
    </source>
</reference>
<dbReference type="InterPro" id="IPR011011">
    <property type="entry name" value="Znf_FYVE_PHD"/>
</dbReference>
<dbReference type="GO" id="GO:0005634">
    <property type="term" value="C:nucleus"/>
    <property type="evidence" value="ECO:0007669"/>
    <property type="project" value="UniProtKB-SubCell"/>
</dbReference>
<dbReference type="PROSITE" id="PS01359">
    <property type="entry name" value="ZF_PHD_1"/>
    <property type="match status" value="1"/>
</dbReference>
<feature type="region of interest" description="Disordered" evidence="7">
    <location>
        <begin position="315"/>
        <end position="337"/>
    </location>
</feature>
<feature type="compositionally biased region" description="Polar residues" evidence="7">
    <location>
        <begin position="625"/>
        <end position="637"/>
    </location>
</feature>
<dbReference type="InterPro" id="IPR019786">
    <property type="entry name" value="Zinc_finger_PHD-type_CS"/>
</dbReference>
<evidence type="ECO:0000256" key="7">
    <source>
        <dbReference type="SAM" id="MobiDB-lite"/>
    </source>
</evidence>
<comment type="caution">
    <text evidence="9">The sequence shown here is derived from an EMBL/GenBank/DDBJ whole genome shotgun (WGS) entry which is preliminary data.</text>
</comment>
<feature type="region of interest" description="Disordered" evidence="7">
    <location>
        <begin position="446"/>
        <end position="474"/>
    </location>
</feature>
<evidence type="ECO:0000313" key="10">
    <source>
        <dbReference type="Proteomes" id="UP000306102"/>
    </source>
</evidence>
<dbReference type="SMART" id="SM00249">
    <property type="entry name" value="PHD"/>
    <property type="match status" value="1"/>
</dbReference>
<dbReference type="InterPro" id="IPR013083">
    <property type="entry name" value="Znf_RING/FYVE/PHD"/>
</dbReference>
<feature type="region of interest" description="Disordered" evidence="7">
    <location>
        <begin position="370"/>
        <end position="425"/>
    </location>
</feature>
<dbReference type="EMBL" id="SDRB02012646">
    <property type="protein sequence ID" value="THF97114.1"/>
    <property type="molecule type" value="Genomic_DNA"/>
</dbReference>
<evidence type="ECO:0000256" key="6">
    <source>
        <dbReference type="PROSITE-ProRule" id="PRU00146"/>
    </source>
</evidence>
<feature type="domain" description="PHD-type" evidence="8">
    <location>
        <begin position="803"/>
        <end position="848"/>
    </location>
</feature>
<name>A0A4S4D470_CAMSN</name>
<evidence type="ECO:0000256" key="4">
    <source>
        <dbReference type="ARBA" id="ARBA00022833"/>
    </source>
</evidence>
<keyword evidence="10" id="KW-1185">Reference proteome</keyword>
<dbReference type="Proteomes" id="UP000306102">
    <property type="component" value="Unassembled WGS sequence"/>
</dbReference>
<proteinExistence type="predicted"/>
<dbReference type="CDD" id="cd15532">
    <property type="entry name" value="PHD2_CHD_II"/>
    <property type="match status" value="1"/>
</dbReference>
<feature type="compositionally biased region" description="Basic and acidic residues" evidence="7">
    <location>
        <begin position="409"/>
        <end position="425"/>
    </location>
</feature>
<dbReference type="InterPro" id="IPR019787">
    <property type="entry name" value="Znf_PHD-finger"/>
</dbReference>
<keyword evidence="5" id="KW-0539">Nucleus</keyword>
<organism evidence="9 10">
    <name type="scientific">Camellia sinensis var. sinensis</name>
    <name type="common">China tea</name>
    <dbReference type="NCBI Taxonomy" id="542762"/>
    <lineage>
        <taxon>Eukaryota</taxon>
        <taxon>Viridiplantae</taxon>
        <taxon>Streptophyta</taxon>
        <taxon>Embryophyta</taxon>
        <taxon>Tracheophyta</taxon>
        <taxon>Spermatophyta</taxon>
        <taxon>Magnoliopsida</taxon>
        <taxon>eudicotyledons</taxon>
        <taxon>Gunneridae</taxon>
        <taxon>Pentapetalae</taxon>
        <taxon>asterids</taxon>
        <taxon>Ericales</taxon>
        <taxon>Theaceae</taxon>
        <taxon>Camellia</taxon>
    </lineage>
</organism>
<dbReference type="SUPFAM" id="SSF57903">
    <property type="entry name" value="FYVE/PHD zinc finger"/>
    <property type="match status" value="1"/>
</dbReference>
<dbReference type="GO" id="GO:0003714">
    <property type="term" value="F:transcription corepressor activity"/>
    <property type="evidence" value="ECO:0007669"/>
    <property type="project" value="InterPro"/>
</dbReference>
<dbReference type="InterPro" id="IPR032308">
    <property type="entry name" value="TDBD"/>
</dbReference>
<dbReference type="InterPro" id="IPR056511">
    <property type="entry name" value="IDM1_C"/>
</dbReference>
<dbReference type="Pfam" id="PF22970">
    <property type="entry name" value="DUF7028"/>
    <property type="match status" value="1"/>
</dbReference>
<dbReference type="InterPro" id="IPR054292">
    <property type="entry name" value="DUF7028"/>
</dbReference>
<evidence type="ECO:0000256" key="1">
    <source>
        <dbReference type="ARBA" id="ARBA00004123"/>
    </source>
</evidence>
<protein>
    <recommendedName>
        <fullName evidence="8">PHD-type domain-containing protein</fullName>
    </recommendedName>
</protein>
<dbReference type="PANTHER" id="PTHR46309">
    <property type="entry name" value="PHD FINGER PROTEIN 12"/>
    <property type="match status" value="1"/>
</dbReference>
<gene>
    <name evidence="9" type="ORF">TEA_001925</name>
</gene>
<dbReference type="Pfam" id="PF23209">
    <property type="entry name" value="IDM1_C"/>
    <property type="match status" value="1"/>
</dbReference>
<dbReference type="Pfam" id="PF16135">
    <property type="entry name" value="TDBD"/>
    <property type="match status" value="1"/>
</dbReference>
<dbReference type="GO" id="GO:0008270">
    <property type="term" value="F:zinc ion binding"/>
    <property type="evidence" value="ECO:0007669"/>
    <property type="project" value="UniProtKB-KW"/>
</dbReference>
<keyword evidence="3 6" id="KW-0863">Zinc-finger</keyword>
<comment type="subcellular location">
    <subcellularLocation>
        <location evidence="1">Nucleus</location>
    </subcellularLocation>
</comment>
<dbReference type="STRING" id="542762.A0A4S4D470"/>
<dbReference type="Pfam" id="PF00628">
    <property type="entry name" value="PHD"/>
    <property type="match status" value="1"/>
</dbReference>
<keyword evidence="4" id="KW-0862">Zinc</keyword>
<feature type="compositionally biased region" description="Basic and acidic residues" evidence="7">
    <location>
        <begin position="463"/>
        <end position="473"/>
    </location>
</feature>
<feature type="region of interest" description="Disordered" evidence="7">
    <location>
        <begin position="614"/>
        <end position="663"/>
    </location>
</feature>
<dbReference type="PANTHER" id="PTHR46309:SF1">
    <property type="entry name" value="PHD FINGER PROTEIN 12"/>
    <property type="match status" value="1"/>
</dbReference>
<dbReference type="PROSITE" id="PS50016">
    <property type="entry name" value="ZF_PHD_2"/>
    <property type="match status" value="1"/>
</dbReference>
<dbReference type="GO" id="GO:0006357">
    <property type="term" value="P:regulation of transcription by RNA polymerase II"/>
    <property type="evidence" value="ECO:0007669"/>
    <property type="project" value="TreeGrafter"/>
</dbReference>
<accession>A0A4S4D470</accession>
<dbReference type="InterPro" id="IPR042163">
    <property type="entry name" value="PHF12"/>
</dbReference>
<evidence type="ECO:0000256" key="2">
    <source>
        <dbReference type="ARBA" id="ARBA00022723"/>
    </source>
</evidence>
<evidence type="ECO:0000259" key="8">
    <source>
        <dbReference type="PROSITE" id="PS50016"/>
    </source>
</evidence>
<keyword evidence="2" id="KW-0479">Metal-binding</keyword>
<evidence type="ECO:0000256" key="3">
    <source>
        <dbReference type="ARBA" id="ARBA00022771"/>
    </source>
</evidence>
<feature type="compositionally biased region" description="Basic residues" evidence="7">
    <location>
        <begin position="576"/>
        <end position="587"/>
    </location>
</feature>
<evidence type="ECO:0000256" key="5">
    <source>
        <dbReference type="ARBA" id="ARBA00023242"/>
    </source>
</evidence>
<dbReference type="Gene3D" id="3.30.40.10">
    <property type="entry name" value="Zinc/RING finger domain, C3HC4 (zinc finger)"/>
    <property type="match status" value="1"/>
</dbReference>
<sequence>MEDGVRSSGGLVKKKSSSGCLIRKKKVEGTSGVGVSGSRKDFQSNKEIKRSRFDFSDSESIDELLEPVRRKVVYGTDRFRNGSAVNSENLVEDSKFGQNGEIGSERKKRLDAREFYDYDGIDGKRMRKDYLQSRFMIAGRSGSEREFETGSIRHVMMNKRSEREFETGSSKHVMIDKRKHSYFDGASNSSAGRKNVPDYTVKSRFGIEDGEAHLPVSSLRREFHVSSDETIRLQGKNGVLKVMVNKKKKMEELPHKFYDRQLEVESRKGSISENAIKKNTFVGPSLYSCSKRHEKETSVGPSFYLGSKCHEKNSSVGPSFSLDSKHPEKNTSVKPSFYSDSKCPEKAISFVKTEKSELKLRKPLSVISKAGNSETEDSDTLLRLGPSVQARSSSKGVKSEGKAPSAEKIMPDRGEEGKVKRGYGKEKQLLRDTSLSLGPRVQRCGSLKRVKKSEGKAPSAEKIMPDTGKEGKVKRGYGTEKQLLREKIRAMLVSAGWTIDYRPRRNRDYLDAVYINPTGTAYWSIIKAYEALQKQLEEEDAEIKPTGHSLQFTALPEEVVSKLTRQTRKKVEKEMKRKRKDHGRSKTVKGVSMEEFAEGTVGDEDDKKLNFVMKQNGKSPKGRSHGTTCVSGDNSSGALYKGSSKQERAEKPSTTTNSHMIQARKSRKIGRCTLLVRSSDKKLNSESDSYVPYTGKRTLLSWLIDSGMVHLSEKVQYMNRRRTRVKLKGWISRDGIHCGCCSKILTVSKFEIHAGSKLRQPFQNIYVESGVSLLQRQIDAWNKQEESERCGFHPVDVDGDPNDDTCGLCGDGGDLICCDGCPSTFHQSCLDIQMLPAGDWHCPNCTCKFCGIAGLVNAHRNGTNVGVLLTCGLYHESCSKEKDALPDDSNCLSTSFCGQKCRELFDHLEKLLGVRHELEAGFSWSIVHRTDLDTDASDHGFPQRVECNSKLAVALSVMDECFLPIVDRRSGINLIHNVLYNCGSNLSRLNYSGFYTAILERGDEIISAASIRIHGTQLAEMPFIGTRHIYRRQGMCRRLFSAIEMVLCSLKVEKLIIPATAEHMHTWTGVFGFNPLEESQKQEMRSMNMLVFPGTDMLQKLLVEQKTTDGNIIANSGVKSVMIKVKHHLMPDLAKKSDADSLAGCDLNICDDASLQNADEINDKAAAVDSSLQVPDIPSNDKACLDSSFDVPSEPEVPVLSEVKTTQSVENLTESSVNHALLEMENPVLDPSVKGKSSMEKVINDVHEANIEAAVMGPVHDLLGESSTMNTAEEIKGDQNFLSGSTLNGTDDTTKKLNSDLNPSAVDMECKLHVASEVSSEAKVELVEDNIQSSTASDSDGARETNFEVAYVKPVLGSFGDISGQNTTEEINDNLNPVSLSTPCDTDESNMRCSSDLNHQSTFEVESEFLVPHEFNDKVACVKPDRDCFGEISAQNKDVNEDQNPVSALVFDESTIRFDTDMKKVESNLHAASEEVAKVRSNIPSNADDDAGEDANEVNVIDASVEPIVNSSDGTSVGIATEVVKENVAVSTFHGSHHSGGSTVQFESDWIHHRATEMETVIDVSVEPIVNSSDGTSAENATKVVKENVTVSTFHGSDDSAASTVQFESGWIHHSATEVETEIHVDSEIPADAMFCEISLTSSLQARVVFKLLMFRFLVGWVGGRSILWCSKTVDSVSRFSSNCYVVYTTSFVVGSTYKERAGMSAFKFSDFVLVPIMKWAAVGEARELVGGVIRLLLKMPGGAMEVYTGVVPHLCGVLCRVKRRLGFRRLKVEEEPLVPINRRFRIVGFVIMVSRVWRKRFQGIRIKM</sequence>
<feature type="region of interest" description="Disordered" evidence="7">
    <location>
        <begin position="563"/>
        <end position="588"/>
    </location>
</feature>
<dbReference type="InterPro" id="IPR001965">
    <property type="entry name" value="Znf_PHD"/>
</dbReference>